<feature type="domain" description="Replication-associated protein ORF2/G2P" evidence="1">
    <location>
        <begin position="61"/>
        <end position="133"/>
    </location>
</feature>
<accession>A0A133KRF0</accession>
<reference evidence="2 3" key="1">
    <citation type="submission" date="2016-01" db="EMBL/GenBank/DDBJ databases">
        <authorList>
            <person name="Oliw E.H."/>
        </authorList>
    </citation>
    <scope>NUCLEOTIDE SEQUENCE [LARGE SCALE GENOMIC DNA]</scope>
    <source>
        <strain evidence="2 3">MJR8628B</strain>
    </source>
</reference>
<dbReference type="AlphaFoldDB" id="A0A133KRF0"/>
<gene>
    <name evidence="2" type="ORF">HMPREF3196_00700</name>
</gene>
<evidence type="ECO:0000313" key="2">
    <source>
        <dbReference type="EMBL" id="KWZ82117.1"/>
    </source>
</evidence>
<organism evidence="2 3">
    <name type="scientific">Bifidobacterium bifidum</name>
    <dbReference type="NCBI Taxonomy" id="1681"/>
    <lineage>
        <taxon>Bacteria</taxon>
        <taxon>Bacillati</taxon>
        <taxon>Actinomycetota</taxon>
        <taxon>Actinomycetes</taxon>
        <taxon>Bifidobacteriales</taxon>
        <taxon>Bifidobacteriaceae</taxon>
        <taxon>Bifidobacterium</taxon>
    </lineage>
</organism>
<dbReference type="Pfam" id="PF23343">
    <property type="entry name" value="REP_ORF2-G2P"/>
    <property type="match status" value="1"/>
</dbReference>
<dbReference type="InterPro" id="IPR056906">
    <property type="entry name" value="ORF2/G2P_dom"/>
</dbReference>
<dbReference type="PATRIC" id="fig|1681.46.peg.1444"/>
<protein>
    <recommendedName>
        <fullName evidence="1">Replication-associated protein ORF2/G2P domain-containing protein</fullName>
    </recommendedName>
</protein>
<sequence>MPRLTIRQHGASASIPRHPIAGNLQKPEERKANRGWTAAVARRNSQYLQRIDFERVDGTPYAVTLTLPAWQMEQVTPVVMHRLIDVMIKYLRRHGMLHFHWIIEFTARRMPHIHMSVWMADRYEEWDRHLRQYIVWDNNESAVVSNVVVKWLELTEAEGLHTSSNSQDVQLIDGNEAWLVYIAKHGIRGVKHYQRALDNMPDEWRDGAGAMWGHDRKMPVADDSVLPMDMRAFHQFRREARKWCCAHACMIKDPHRRAKAIGQARRSNRCCRPELSVVRPVSVWIPKDVTISIVKGLRSRGYMIGWDAYQWGVDELARLRDEGGSEERRRILGKSLMEMLRT</sequence>
<dbReference type="EMBL" id="LRPO01000020">
    <property type="protein sequence ID" value="KWZ82117.1"/>
    <property type="molecule type" value="Genomic_DNA"/>
</dbReference>
<evidence type="ECO:0000259" key="1">
    <source>
        <dbReference type="Pfam" id="PF23343"/>
    </source>
</evidence>
<evidence type="ECO:0000313" key="3">
    <source>
        <dbReference type="Proteomes" id="UP000070092"/>
    </source>
</evidence>
<name>A0A133KRF0_BIFBI</name>
<proteinExistence type="predicted"/>
<dbReference type="Proteomes" id="UP000070092">
    <property type="component" value="Unassembled WGS sequence"/>
</dbReference>
<comment type="caution">
    <text evidence="2">The sequence shown here is derived from an EMBL/GenBank/DDBJ whole genome shotgun (WGS) entry which is preliminary data.</text>
</comment>